<gene>
    <name evidence="12" type="ORF">PACTADRAFT_44994</name>
</gene>
<dbReference type="GO" id="GO:0006312">
    <property type="term" value="P:mitotic recombination"/>
    <property type="evidence" value="ECO:0007669"/>
    <property type="project" value="EnsemblFungi"/>
</dbReference>
<dbReference type="GO" id="GO:0000736">
    <property type="term" value="P:double-strand break repair via single-strand annealing, removal of nonhomologous ends"/>
    <property type="evidence" value="ECO:0007669"/>
    <property type="project" value="EnsemblFungi"/>
</dbReference>
<feature type="region of interest" description="Disordered" evidence="10">
    <location>
        <begin position="1"/>
        <end position="40"/>
    </location>
</feature>
<dbReference type="InterPro" id="IPR047520">
    <property type="entry name" value="XPF_nuclease"/>
</dbReference>
<dbReference type="GO" id="GO:0000710">
    <property type="term" value="P:meiotic mismatch repair"/>
    <property type="evidence" value="ECO:0007669"/>
    <property type="project" value="EnsemblFungi"/>
</dbReference>
<keyword evidence="13" id="KW-1185">Reference proteome</keyword>
<dbReference type="GO" id="GO:1901255">
    <property type="term" value="P:nucleotide-excision repair involved in interstrand cross-link repair"/>
    <property type="evidence" value="ECO:0007669"/>
    <property type="project" value="TreeGrafter"/>
</dbReference>
<dbReference type="GO" id="GO:0000014">
    <property type="term" value="F:single-stranded DNA endodeoxyribonuclease activity"/>
    <property type="evidence" value="ECO:0007669"/>
    <property type="project" value="EnsemblFungi"/>
</dbReference>
<evidence type="ECO:0000259" key="11">
    <source>
        <dbReference type="SMART" id="SM00891"/>
    </source>
</evidence>
<dbReference type="PANTHER" id="PTHR10150:SF0">
    <property type="entry name" value="DNA REPAIR ENDONUCLEASE XPF"/>
    <property type="match status" value="1"/>
</dbReference>
<feature type="domain" description="ERCC4" evidence="11">
    <location>
        <begin position="774"/>
        <end position="855"/>
    </location>
</feature>
<dbReference type="STRING" id="669874.A0A1E4TR62"/>
<dbReference type="Proteomes" id="UP000094236">
    <property type="component" value="Unassembled WGS sequence"/>
</dbReference>
<keyword evidence="8" id="KW-0234">DNA repair</keyword>
<keyword evidence="9" id="KW-0539">Nucleus</keyword>
<evidence type="ECO:0000313" key="13">
    <source>
        <dbReference type="Proteomes" id="UP000094236"/>
    </source>
</evidence>
<dbReference type="Pfam" id="PF02732">
    <property type="entry name" value="ERCC4"/>
    <property type="match status" value="1"/>
</dbReference>
<evidence type="ECO:0000313" key="12">
    <source>
        <dbReference type="EMBL" id="ODV94261.1"/>
    </source>
</evidence>
<keyword evidence="4" id="KW-0255">Endonuclease</keyword>
<dbReference type="PANTHER" id="PTHR10150">
    <property type="entry name" value="DNA REPAIR ENDONUCLEASE XPF"/>
    <property type="match status" value="1"/>
</dbReference>
<protein>
    <recommendedName>
        <fullName evidence="11">ERCC4 domain-containing protein</fullName>
    </recommendedName>
</protein>
<evidence type="ECO:0000256" key="7">
    <source>
        <dbReference type="ARBA" id="ARBA00023125"/>
    </source>
</evidence>
<keyword evidence="5" id="KW-0227">DNA damage</keyword>
<dbReference type="InterPro" id="IPR010994">
    <property type="entry name" value="RuvA_2-like"/>
</dbReference>
<dbReference type="CDD" id="cd20078">
    <property type="entry name" value="XPF_nuclease_XPF_euk"/>
    <property type="match status" value="1"/>
</dbReference>
<dbReference type="Gene3D" id="1.10.150.20">
    <property type="entry name" value="5' to 3' exonuclease, C-terminal subdomain"/>
    <property type="match status" value="1"/>
</dbReference>
<dbReference type="NCBIfam" id="TIGR00596">
    <property type="entry name" value="rad1"/>
    <property type="match status" value="1"/>
</dbReference>
<dbReference type="InterPro" id="IPR006167">
    <property type="entry name" value="XPF"/>
</dbReference>
<dbReference type="GO" id="GO:1905348">
    <property type="term" value="C:endonuclease complex"/>
    <property type="evidence" value="ECO:0007669"/>
    <property type="project" value="EnsemblFungi"/>
</dbReference>
<dbReference type="SUPFAM" id="SSF47781">
    <property type="entry name" value="RuvA domain 2-like"/>
    <property type="match status" value="1"/>
</dbReference>
<feature type="compositionally biased region" description="Basic and acidic residues" evidence="10">
    <location>
        <begin position="29"/>
        <end position="39"/>
    </location>
</feature>
<dbReference type="Gene3D" id="3.40.50.10130">
    <property type="match status" value="1"/>
</dbReference>
<sequence length="1018" mass="117057">MLLQDDGVILSGRSKLEEQKQEGDDDDNRDDHDDDRVDTRSAPIDVNLSLPLKFQQKIIQDLIQNDGLLVLGKGLGLETITANLLHVLGAPTTLINTKRNNKNSKRSLVILLNAYESENEKISQELLELSWLDSFEDLNLNESNSTKNPFVVVGGENVTVDKRGKIYQKGGIISVRSRVFVVDLLSGIIDPNLITGIVLLHAERISETSNESFILTLYRENNGWGFIKALSDQPESFNIGFQPLYNKLKDLKLNKVFLWPRFHIDVTSSLLPKTQNNKVSKKDTRNIVIEINVKMTESMKQIQIAILACIDACISEIRRHNPTLSTEYWTSENALDDEFVRVIRGSLDPVWHRVSWTTKQLVYDLTTLKDLLFKLLSLDSIKFYEFIFQIVESNKPSVNVSKLNQSPWLMLDEATTIITYAKQRVFQVIKEKQKETDKIESTYLLEEQPKWEQLALLLDDINQERQLIDNLELGPVLIMCSSNTVCRQLRTYLTKMKENISDDGHGNKSYSGRKMMIQRIKEYLDWKRAVSKINKSVHQQTIINQQRQQNKKEEELITSKTFTRGKAPPGKRRRTRGNAAVASVNRLHRADLAKENEDIDLVLLDRLDGEIIEVDFDKSQHETEDYDDIVVTGSKVTTWDYDYIDRKDQIIIEAFNNNTDDILLQEIMPSYIIMYEPDLSFIRRVEVYQAVNKDRPAKTFFMYYGNSVEEQKHLNNIRKEKESFTKLIREKGKLANTFSAEEDNKKFQNIRKDQVYNTRIAGGSTFKDPNKETRVIVDMREFSGSSLPNLLHRIGIRVFPCMLTVGDYIISPKICIERKSIPDLISSFKSGRLYQQCEQMFRHYELPTLLIEFEENKSFSLDPFSELRTRLTNNFSGKGTSDPITSKLLQQDIQSKLIMLLLAFPKLKIIWSSSPYQTAQIILELKAKQDEPDPSIAVSVGLDDHDDAVDGPPQYNDAAIDLIQNIPGINNVNYHLIIRKIRNIRELVNMPEEELGEIIGKEAARKATNFFVKNCLKD</sequence>
<comment type="subcellular location">
    <subcellularLocation>
        <location evidence="1">Nucleus</location>
    </subcellularLocation>
</comment>
<evidence type="ECO:0000256" key="1">
    <source>
        <dbReference type="ARBA" id="ARBA00004123"/>
    </source>
</evidence>
<dbReference type="SMART" id="SM00891">
    <property type="entry name" value="ERCC4"/>
    <property type="match status" value="1"/>
</dbReference>
<dbReference type="SUPFAM" id="SSF52980">
    <property type="entry name" value="Restriction endonuclease-like"/>
    <property type="match status" value="1"/>
</dbReference>
<evidence type="ECO:0000256" key="6">
    <source>
        <dbReference type="ARBA" id="ARBA00022801"/>
    </source>
</evidence>
<comment type="similarity">
    <text evidence="2">Belongs to the XPF family.</text>
</comment>
<dbReference type="InterPro" id="IPR011335">
    <property type="entry name" value="Restrct_endonuc-II-like"/>
</dbReference>
<dbReference type="GO" id="GO:0000715">
    <property type="term" value="P:nucleotide-excision repair, DNA damage recognition"/>
    <property type="evidence" value="ECO:0007669"/>
    <property type="project" value="EnsemblFungi"/>
</dbReference>
<keyword evidence="3" id="KW-0540">Nuclease</keyword>
<evidence type="ECO:0000256" key="9">
    <source>
        <dbReference type="ARBA" id="ARBA00023242"/>
    </source>
</evidence>
<organism evidence="12 13">
    <name type="scientific">Pachysolen tannophilus NRRL Y-2460</name>
    <dbReference type="NCBI Taxonomy" id="669874"/>
    <lineage>
        <taxon>Eukaryota</taxon>
        <taxon>Fungi</taxon>
        <taxon>Dikarya</taxon>
        <taxon>Ascomycota</taxon>
        <taxon>Saccharomycotina</taxon>
        <taxon>Pichiomycetes</taxon>
        <taxon>Pachysolenaceae</taxon>
        <taxon>Pachysolen</taxon>
    </lineage>
</organism>
<dbReference type="GO" id="GO:0003684">
    <property type="term" value="F:damaged DNA binding"/>
    <property type="evidence" value="ECO:0007669"/>
    <property type="project" value="TreeGrafter"/>
</dbReference>
<dbReference type="GO" id="GO:0000724">
    <property type="term" value="P:double-strand break repair via homologous recombination"/>
    <property type="evidence" value="ECO:0007669"/>
    <property type="project" value="TreeGrafter"/>
</dbReference>
<keyword evidence="6" id="KW-0378">Hydrolase</keyword>
<proteinExistence type="inferred from homology"/>
<keyword evidence="7" id="KW-0238">DNA-binding</keyword>
<evidence type="ECO:0000256" key="2">
    <source>
        <dbReference type="ARBA" id="ARBA00010015"/>
    </source>
</evidence>
<evidence type="ECO:0000256" key="5">
    <source>
        <dbReference type="ARBA" id="ARBA00022763"/>
    </source>
</evidence>
<accession>A0A1E4TR62</accession>
<name>A0A1E4TR62_PACTA</name>
<evidence type="ECO:0000256" key="3">
    <source>
        <dbReference type="ARBA" id="ARBA00022722"/>
    </source>
</evidence>
<dbReference type="InterPro" id="IPR006166">
    <property type="entry name" value="ERCC4_domain"/>
</dbReference>
<dbReference type="GO" id="GO:0000712">
    <property type="term" value="P:resolution of meiotic recombination intermediates"/>
    <property type="evidence" value="ECO:0007669"/>
    <property type="project" value="TreeGrafter"/>
</dbReference>
<dbReference type="OrthoDB" id="361020at2759"/>
<dbReference type="GO" id="GO:0006277">
    <property type="term" value="P:DNA amplification"/>
    <property type="evidence" value="ECO:0007669"/>
    <property type="project" value="EnsemblFungi"/>
</dbReference>
<evidence type="ECO:0000256" key="8">
    <source>
        <dbReference type="ARBA" id="ARBA00023204"/>
    </source>
</evidence>
<reference evidence="13" key="1">
    <citation type="submission" date="2016-05" db="EMBL/GenBank/DDBJ databases">
        <title>Comparative genomics of biotechnologically important yeasts.</title>
        <authorList>
            <consortium name="DOE Joint Genome Institute"/>
            <person name="Riley R."/>
            <person name="Haridas S."/>
            <person name="Wolfe K.H."/>
            <person name="Lopes M.R."/>
            <person name="Hittinger C.T."/>
            <person name="Goker M."/>
            <person name="Salamov A."/>
            <person name="Wisecaver J."/>
            <person name="Long T.M."/>
            <person name="Aerts A.L."/>
            <person name="Barry K."/>
            <person name="Choi C."/>
            <person name="Clum A."/>
            <person name="Coughlan A.Y."/>
            <person name="Deshpande S."/>
            <person name="Douglass A.P."/>
            <person name="Hanson S.J."/>
            <person name="Klenk H.-P."/>
            <person name="Labutti K."/>
            <person name="Lapidus A."/>
            <person name="Lindquist E."/>
            <person name="Lipzen A."/>
            <person name="Meier-Kolthoff J.P."/>
            <person name="Ohm R.A."/>
            <person name="Otillar R.P."/>
            <person name="Pangilinan J."/>
            <person name="Peng Y."/>
            <person name="Rokas A."/>
            <person name="Rosa C.A."/>
            <person name="Scheuner C."/>
            <person name="Sibirny A.A."/>
            <person name="Slot J.C."/>
            <person name="Stielow J.B."/>
            <person name="Sun H."/>
            <person name="Kurtzman C.P."/>
            <person name="Blackwell M."/>
            <person name="Grigoriev I.V."/>
            <person name="Jeffries T.W."/>
        </authorList>
    </citation>
    <scope>NUCLEOTIDE SEQUENCE [LARGE SCALE GENOMIC DNA]</scope>
    <source>
        <strain evidence="13">NRRL Y-2460</strain>
    </source>
</reference>
<dbReference type="GO" id="GO:0000110">
    <property type="term" value="C:nucleotide-excision repair factor 1 complex"/>
    <property type="evidence" value="ECO:0007669"/>
    <property type="project" value="EnsemblFungi"/>
</dbReference>
<dbReference type="FunFam" id="3.40.50.10130:FF:000002">
    <property type="entry name" value="DNA repair endonuclease XPF"/>
    <property type="match status" value="1"/>
</dbReference>
<evidence type="ECO:0000256" key="10">
    <source>
        <dbReference type="SAM" id="MobiDB-lite"/>
    </source>
</evidence>
<evidence type="ECO:0000256" key="4">
    <source>
        <dbReference type="ARBA" id="ARBA00022759"/>
    </source>
</evidence>
<dbReference type="GO" id="GO:0003697">
    <property type="term" value="F:single-stranded DNA binding"/>
    <property type="evidence" value="ECO:0007669"/>
    <property type="project" value="EnsemblFungi"/>
</dbReference>
<dbReference type="EMBL" id="KV454016">
    <property type="protein sequence ID" value="ODV94261.1"/>
    <property type="molecule type" value="Genomic_DNA"/>
</dbReference>
<dbReference type="AlphaFoldDB" id="A0A1E4TR62"/>